<dbReference type="EC" id="3.1.4.-" evidence="2"/>
<comment type="caution">
    <text evidence="2">The sequence shown here is derived from an EMBL/GenBank/DDBJ whole genome shotgun (WGS) entry which is preliminary data.</text>
</comment>
<dbReference type="PANTHER" id="PTHR43165:SF1">
    <property type="entry name" value="PHOSPHODIESTERASE MJ0936"/>
    <property type="match status" value="1"/>
</dbReference>
<dbReference type="PANTHER" id="PTHR43165">
    <property type="entry name" value="METALLOPHOSPHOESTERASE"/>
    <property type="match status" value="1"/>
</dbReference>
<dbReference type="InterPro" id="IPR041802">
    <property type="entry name" value="MPP_YfcE"/>
</dbReference>
<dbReference type="InterPro" id="IPR024654">
    <property type="entry name" value="Calcineurin-like_PHP_lpxH"/>
</dbReference>
<dbReference type="AlphaFoldDB" id="A0A644ZGB7"/>
<gene>
    <name evidence="2" type="primary">yfcE_8</name>
    <name evidence="2" type="ORF">SDC9_85562</name>
</gene>
<dbReference type="InterPro" id="IPR029052">
    <property type="entry name" value="Metallo-depent_PP-like"/>
</dbReference>
<feature type="domain" description="Calcineurin-like phosphoesterase" evidence="1">
    <location>
        <begin position="1"/>
        <end position="147"/>
    </location>
</feature>
<dbReference type="InterPro" id="IPR000979">
    <property type="entry name" value="Phosphodiesterase_MJ0936/Vps29"/>
</dbReference>
<dbReference type="CDD" id="cd00841">
    <property type="entry name" value="MPP_YfcE"/>
    <property type="match status" value="1"/>
</dbReference>
<organism evidence="2">
    <name type="scientific">bioreactor metagenome</name>
    <dbReference type="NCBI Taxonomy" id="1076179"/>
    <lineage>
        <taxon>unclassified sequences</taxon>
        <taxon>metagenomes</taxon>
        <taxon>ecological metagenomes</taxon>
    </lineage>
</organism>
<dbReference type="GO" id="GO:0016787">
    <property type="term" value="F:hydrolase activity"/>
    <property type="evidence" value="ECO:0007669"/>
    <property type="project" value="UniProtKB-KW"/>
</dbReference>
<dbReference type="Pfam" id="PF12850">
    <property type="entry name" value="Metallophos_2"/>
    <property type="match status" value="1"/>
</dbReference>
<sequence length="157" mass="17504">MKIGVLSDSHGNIPSIERAIKALEGCNIIYHLGDYIRDLKVIKDRLGLPMVAIRGNCDSHSEGIKEVVERVEGVNIFLTHGDRYDVKFNLFKLRYKAMETNSSLVLYGHTHVGKIEKEEGIYYINPGSVAEPRGSSKATIAIIEINEGIIKPKLVEI</sequence>
<evidence type="ECO:0000259" key="1">
    <source>
        <dbReference type="Pfam" id="PF12850"/>
    </source>
</evidence>
<dbReference type="SUPFAM" id="SSF56300">
    <property type="entry name" value="Metallo-dependent phosphatases"/>
    <property type="match status" value="1"/>
</dbReference>
<evidence type="ECO:0000313" key="2">
    <source>
        <dbReference type="EMBL" id="MPM38931.1"/>
    </source>
</evidence>
<dbReference type="EMBL" id="VSSQ01008463">
    <property type="protein sequence ID" value="MPM38931.1"/>
    <property type="molecule type" value="Genomic_DNA"/>
</dbReference>
<accession>A0A644ZGB7</accession>
<dbReference type="Gene3D" id="3.60.21.10">
    <property type="match status" value="1"/>
</dbReference>
<proteinExistence type="predicted"/>
<dbReference type="NCBIfam" id="TIGR00040">
    <property type="entry name" value="yfcE"/>
    <property type="match status" value="1"/>
</dbReference>
<protein>
    <submittedName>
        <fullName evidence="2">Phosphodiesterase YfcE</fullName>
        <ecNumber evidence="2">3.1.4.-</ecNumber>
    </submittedName>
</protein>
<keyword evidence="2" id="KW-0378">Hydrolase</keyword>
<name>A0A644ZGB7_9ZZZZ</name>
<reference evidence="2" key="1">
    <citation type="submission" date="2019-08" db="EMBL/GenBank/DDBJ databases">
        <authorList>
            <person name="Kucharzyk K."/>
            <person name="Murdoch R.W."/>
            <person name="Higgins S."/>
            <person name="Loffler F."/>
        </authorList>
    </citation>
    <scope>NUCLEOTIDE SEQUENCE</scope>
</reference>
<dbReference type="InterPro" id="IPR053193">
    <property type="entry name" value="MetalloPDE_YfcE-like"/>
</dbReference>